<dbReference type="PANTHER" id="PTHR30041">
    <property type="entry name" value="ARSENATE REDUCTASE"/>
    <property type="match status" value="1"/>
</dbReference>
<dbReference type="SUPFAM" id="SSF52833">
    <property type="entry name" value="Thioredoxin-like"/>
    <property type="match status" value="1"/>
</dbReference>
<dbReference type="Pfam" id="PF03960">
    <property type="entry name" value="ArsC"/>
    <property type="match status" value="1"/>
</dbReference>
<dbReference type="PANTHER" id="PTHR30041:SF8">
    <property type="entry name" value="PROTEIN YFFB"/>
    <property type="match status" value="1"/>
</dbReference>
<dbReference type="InterPro" id="IPR036249">
    <property type="entry name" value="Thioredoxin-like_sf"/>
</dbReference>
<dbReference type="Gene3D" id="3.40.30.10">
    <property type="entry name" value="Glutaredoxin"/>
    <property type="match status" value="1"/>
</dbReference>
<evidence type="ECO:0000256" key="1">
    <source>
        <dbReference type="ARBA" id="ARBA00007198"/>
    </source>
</evidence>
<evidence type="ECO:0000256" key="2">
    <source>
        <dbReference type="PROSITE-ProRule" id="PRU01282"/>
    </source>
</evidence>
<protein>
    <submittedName>
        <fullName evidence="3">Spx/MgsR family RNA polymerase-binding regulatory protein</fullName>
    </submittedName>
</protein>
<reference evidence="3 4" key="1">
    <citation type="journal article" date="2020" name="Int. J. Syst. Evol. Microbiol.">
        <title>Novel acetic acid bacteria from cider fermentations: Acetobacter conturbans sp. nov. and Acetobacter fallax sp. nov.</title>
        <authorList>
            <person name="Sombolestani A.S."/>
            <person name="Cleenwerck I."/>
            <person name="Cnockaert M."/>
            <person name="Borremans W."/>
            <person name="Wieme A.D."/>
            <person name="De Vuyst L."/>
            <person name="Vandamme P."/>
        </authorList>
    </citation>
    <scope>NUCLEOTIDE SEQUENCE [LARGE SCALE GENOMIC DNA]</scope>
    <source>
        <strain evidence="3 4">LMG 1627</strain>
    </source>
</reference>
<sequence>MVVAIYGIKSCDTMKKAMAWLDAHDVAYIFHDYKKEGADRGRLLEWVKVVGWEALINRSGTTFRKLPDEDKADLTQEKAIALMLSNPSMIRRPVLETSLGIQVGFKPDCYAELFRG</sequence>
<proteinExistence type="inferred from homology"/>
<evidence type="ECO:0000313" key="4">
    <source>
        <dbReference type="Proteomes" id="UP000631653"/>
    </source>
</evidence>
<dbReference type="EMBL" id="WOSY01000009">
    <property type="protein sequence ID" value="NHN89147.1"/>
    <property type="molecule type" value="Genomic_DNA"/>
</dbReference>
<organism evidence="3 4">
    <name type="scientific">Acetobacter conturbans</name>
    <dbReference type="NCBI Taxonomy" id="1737472"/>
    <lineage>
        <taxon>Bacteria</taxon>
        <taxon>Pseudomonadati</taxon>
        <taxon>Pseudomonadota</taxon>
        <taxon>Alphaproteobacteria</taxon>
        <taxon>Acetobacterales</taxon>
        <taxon>Acetobacteraceae</taxon>
        <taxon>Acetobacter</taxon>
    </lineage>
</organism>
<evidence type="ECO:0000313" key="3">
    <source>
        <dbReference type="EMBL" id="NHN89147.1"/>
    </source>
</evidence>
<dbReference type="InterPro" id="IPR006660">
    <property type="entry name" value="Arsenate_reductase-like"/>
</dbReference>
<accession>A0ABX0K0A0</accession>
<dbReference type="CDD" id="cd03035">
    <property type="entry name" value="ArsC_Yffb"/>
    <property type="match status" value="1"/>
</dbReference>
<dbReference type="NCBIfam" id="TIGR01617">
    <property type="entry name" value="arsC_related"/>
    <property type="match status" value="1"/>
</dbReference>
<dbReference type="RefSeq" id="WP_173570457.1">
    <property type="nucleotide sequence ID" value="NZ_WOSY01000009.1"/>
</dbReference>
<gene>
    <name evidence="3" type="ORF">GOB81_10975</name>
</gene>
<comment type="caution">
    <text evidence="3">The sequence shown here is derived from an EMBL/GenBank/DDBJ whole genome shotgun (WGS) entry which is preliminary data.</text>
</comment>
<dbReference type="PROSITE" id="PS51353">
    <property type="entry name" value="ARSC"/>
    <property type="match status" value="1"/>
</dbReference>
<dbReference type="Proteomes" id="UP000631653">
    <property type="component" value="Unassembled WGS sequence"/>
</dbReference>
<comment type="similarity">
    <text evidence="1 2">Belongs to the ArsC family.</text>
</comment>
<dbReference type="InterPro" id="IPR006504">
    <property type="entry name" value="Tscrpt_reg_Spx/MgsR"/>
</dbReference>
<keyword evidence="4" id="KW-1185">Reference proteome</keyword>
<name>A0ABX0K0A0_9PROT</name>